<dbReference type="EMBL" id="LECT01000017">
    <property type="protein sequence ID" value="KLU05636.1"/>
    <property type="molecule type" value="Genomic_DNA"/>
</dbReference>
<dbReference type="PANTHER" id="PTHR30026:SF23">
    <property type="entry name" value="TO APRF-PUTATIVE OUTER MEMBRANE EFFLUX PROTEIN OR SECRETED ALKALINE PHOSPHATASE-RELATED"/>
    <property type="match status" value="1"/>
</dbReference>
<dbReference type="Proteomes" id="UP000036367">
    <property type="component" value="Unassembled WGS sequence"/>
</dbReference>
<proteinExistence type="predicted"/>
<dbReference type="AlphaFoldDB" id="A0A0J1BGI9"/>
<sequence length="592" mass="65731">MLQLSNLSDARRPVRRRHLVCSLGCVATIASLLPSVTSAQTGSLAAYENSYSPQIQVAADSDASELSSLQQLAPVQDGYRPWWQDVLTTPMQADSNTVLIGVEDLLVRTLQNSSQVKVFSDLPLIRQTAITEACAAFDWNAFMNTRWDDNSDPVGNVLTTGGSDRYHNHQWTGSAGLARRNHYGGRFEVAQDFGHQNTNSTYFQPNNQGTAKLRLSYIQPLMQGRGKVYNNSLVVLAAIDTSIAEDEFSRQLQSHLLEVTRAYWALYLERATLVQKRRSLELAQQVQDSLRARASVDVVGSQLARVDAAVTNRRSELVRAEMAVRNAQDRVQALVNDPEFAMTTNLEMVPVDLPRLESTHLAVGDVLSTAMQKRPEIDQAIKQIKAACVRLNMSKNELLPQFDFIGETYVAGLRGHSDIGRAWTDQFSTGEPSYAIGLSYQMPIGNRAAKARLQRRRLEVRQLQNQFNATAETLLMEAKVAVREVRTAEREYQAKFAAMVAAETRLDSIQQRWSHVPGQNGSIGLYLEDLLAAQSQLTDAESEFTRALTTYNLSLMNVKRASGTLLETEQVTEGVAETGGLPTKILDKPILE</sequence>
<dbReference type="SUPFAM" id="SSF56954">
    <property type="entry name" value="Outer membrane efflux proteins (OEP)"/>
    <property type="match status" value="1"/>
</dbReference>
<dbReference type="PATRIC" id="fig|595434.4.peg.2166"/>
<feature type="coiled-coil region" evidence="6">
    <location>
        <begin position="446"/>
        <end position="491"/>
    </location>
</feature>
<accession>A0A0J1BGI9</accession>
<dbReference type="PANTHER" id="PTHR30026">
    <property type="entry name" value="OUTER MEMBRANE PROTEIN TOLC"/>
    <property type="match status" value="1"/>
</dbReference>
<dbReference type="Gene3D" id="1.20.1600.10">
    <property type="entry name" value="Outer membrane efflux proteins (OEP)"/>
    <property type="match status" value="1"/>
</dbReference>
<dbReference type="GO" id="GO:1990281">
    <property type="term" value="C:efflux pump complex"/>
    <property type="evidence" value="ECO:0007669"/>
    <property type="project" value="TreeGrafter"/>
</dbReference>
<evidence type="ECO:0000256" key="6">
    <source>
        <dbReference type="SAM" id="Coils"/>
    </source>
</evidence>
<comment type="subcellular location">
    <subcellularLocation>
        <location evidence="1">Cell outer membrane</location>
    </subcellularLocation>
</comment>
<dbReference type="STRING" id="595434.RISK_002268"/>
<dbReference type="InterPro" id="IPR051906">
    <property type="entry name" value="TolC-like"/>
</dbReference>
<keyword evidence="4" id="KW-0472">Membrane</keyword>
<organism evidence="7 8">
    <name type="scientific">Rhodopirellula islandica</name>
    <dbReference type="NCBI Taxonomy" id="595434"/>
    <lineage>
        <taxon>Bacteria</taxon>
        <taxon>Pseudomonadati</taxon>
        <taxon>Planctomycetota</taxon>
        <taxon>Planctomycetia</taxon>
        <taxon>Pirellulales</taxon>
        <taxon>Pirellulaceae</taxon>
        <taxon>Rhodopirellula</taxon>
    </lineage>
</organism>
<comment type="caution">
    <text evidence="7">The sequence shown here is derived from an EMBL/GenBank/DDBJ whole genome shotgun (WGS) entry which is preliminary data.</text>
</comment>
<dbReference type="GO" id="GO:0015288">
    <property type="term" value="F:porin activity"/>
    <property type="evidence" value="ECO:0007669"/>
    <property type="project" value="TreeGrafter"/>
</dbReference>
<evidence type="ECO:0000256" key="2">
    <source>
        <dbReference type="ARBA" id="ARBA00022452"/>
    </source>
</evidence>
<keyword evidence="3" id="KW-0812">Transmembrane</keyword>
<evidence type="ECO:0000256" key="1">
    <source>
        <dbReference type="ARBA" id="ARBA00004442"/>
    </source>
</evidence>
<reference evidence="7" key="1">
    <citation type="submission" date="2015-05" db="EMBL/GenBank/DDBJ databases">
        <title>Permanent draft genome of Rhodopirellula islandicus K833.</title>
        <authorList>
            <person name="Kizina J."/>
            <person name="Richter M."/>
            <person name="Glockner F.O."/>
            <person name="Harder J."/>
        </authorList>
    </citation>
    <scope>NUCLEOTIDE SEQUENCE [LARGE SCALE GENOMIC DNA]</scope>
    <source>
        <strain evidence="7">K833</strain>
    </source>
</reference>
<keyword evidence="8" id="KW-1185">Reference proteome</keyword>
<keyword evidence="2" id="KW-1134">Transmembrane beta strand</keyword>
<keyword evidence="6" id="KW-0175">Coiled coil</keyword>
<name>A0A0J1BGI9_RHOIS</name>
<evidence type="ECO:0000313" key="8">
    <source>
        <dbReference type="Proteomes" id="UP000036367"/>
    </source>
</evidence>
<gene>
    <name evidence="7" type="ORF">RISK_002268</name>
</gene>
<evidence type="ECO:0000256" key="4">
    <source>
        <dbReference type="ARBA" id="ARBA00023136"/>
    </source>
</evidence>
<dbReference type="OrthoDB" id="234964at2"/>
<keyword evidence="5" id="KW-0998">Cell outer membrane</keyword>
<dbReference type="RefSeq" id="WP_053061107.1">
    <property type="nucleotide sequence ID" value="NZ_LECT01000017.1"/>
</dbReference>
<evidence type="ECO:0000256" key="5">
    <source>
        <dbReference type="ARBA" id="ARBA00023237"/>
    </source>
</evidence>
<evidence type="ECO:0000256" key="3">
    <source>
        <dbReference type="ARBA" id="ARBA00022692"/>
    </source>
</evidence>
<dbReference type="GO" id="GO:0015562">
    <property type="term" value="F:efflux transmembrane transporter activity"/>
    <property type="evidence" value="ECO:0007669"/>
    <property type="project" value="InterPro"/>
</dbReference>
<protein>
    <submittedName>
        <fullName evidence="7">Outer membrane protein</fullName>
    </submittedName>
</protein>
<dbReference type="GO" id="GO:0009279">
    <property type="term" value="C:cell outer membrane"/>
    <property type="evidence" value="ECO:0007669"/>
    <property type="project" value="UniProtKB-SubCell"/>
</dbReference>
<evidence type="ECO:0000313" key="7">
    <source>
        <dbReference type="EMBL" id="KLU05636.1"/>
    </source>
</evidence>